<organism evidence="1 2">
    <name type="scientific">Wuchereria bancrofti</name>
    <dbReference type="NCBI Taxonomy" id="6293"/>
    <lineage>
        <taxon>Eukaryota</taxon>
        <taxon>Metazoa</taxon>
        <taxon>Ecdysozoa</taxon>
        <taxon>Nematoda</taxon>
        <taxon>Chromadorea</taxon>
        <taxon>Rhabditida</taxon>
        <taxon>Spirurina</taxon>
        <taxon>Spiruromorpha</taxon>
        <taxon>Filarioidea</taxon>
        <taxon>Onchocercidae</taxon>
        <taxon>Wuchereria</taxon>
    </lineage>
</organism>
<dbReference type="EMBL" id="ADBV01009866">
    <property type="protein sequence ID" value="EJW75907.1"/>
    <property type="molecule type" value="Genomic_DNA"/>
</dbReference>
<comment type="caution">
    <text evidence="1">The sequence shown here is derived from an EMBL/GenBank/DDBJ whole genome shotgun (WGS) entry which is preliminary data.</text>
</comment>
<accession>J9EFV0</accession>
<proteinExistence type="predicted"/>
<reference evidence="2" key="1">
    <citation type="submission" date="2012-08" db="EMBL/GenBank/DDBJ databases">
        <title>The Genome Sequence of Wuchereria bancrofti.</title>
        <authorList>
            <person name="Nutman T.B."/>
            <person name="Fink D.L."/>
            <person name="Russ C."/>
            <person name="Young S."/>
            <person name="Zeng Q."/>
            <person name="Koehrsen M."/>
            <person name="Alvarado L."/>
            <person name="Berlin A."/>
            <person name="Chapman S.B."/>
            <person name="Chen Z."/>
            <person name="Freedman E."/>
            <person name="Gellesch M."/>
            <person name="Goldberg J."/>
            <person name="Griggs A."/>
            <person name="Gujja S."/>
            <person name="Heilman E.R."/>
            <person name="Heiman D."/>
            <person name="Hepburn T."/>
            <person name="Howarth C."/>
            <person name="Jen D."/>
            <person name="Larson L."/>
            <person name="Lewis B."/>
            <person name="Mehta T."/>
            <person name="Park D."/>
            <person name="Pearson M."/>
            <person name="Roberts A."/>
            <person name="Saif S."/>
            <person name="Shea T."/>
            <person name="Shenoy N."/>
            <person name="Sisk P."/>
            <person name="Stolte C."/>
            <person name="Sykes S."/>
            <person name="Walk T."/>
            <person name="White J."/>
            <person name="Yandava C."/>
            <person name="Haas B."/>
            <person name="Henn M.R."/>
            <person name="Nusbaum C."/>
            <person name="Birren B."/>
        </authorList>
    </citation>
    <scope>NUCLEOTIDE SEQUENCE [LARGE SCALE GENOMIC DNA]</scope>
    <source>
        <strain evidence="2">NA</strain>
    </source>
</reference>
<name>J9EFV0_WUCBA</name>
<gene>
    <name evidence="1" type="ORF">WUBG_13189</name>
</gene>
<dbReference type="AlphaFoldDB" id="J9EFV0"/>
<evidence type="ECO:0000313" key="2">
    <source>
        <dbReference type="Proteomes" id="UP000004810"/>
    </source>
</evidence>
<evidence type="ECO:0000313" key="1">
    <source>
        <dbReference type="EMBL" id="EJW75907.1"/>
    </source>
</evidence>
<sequence length="62" mass="6844">MCIKYNENIPITLLLVADGIVAVSTTPPRMMFAPEAARVTIPCVSCTTTQEREIEQHSHITT</sequence>
<protein>
    <submittedName>
        <fullName evidence="1">Uncharacterized protein</fullName>
    </submittedName>
</protein>
<dbReference type="Proteomes" id="UP000004810">
    <property type="component" value="Unassembled WGS sequence"/>
</dbReference>